<keyword evidence="1" id="KW-0175">Coiled coil</keyword>
<organism evidence="2 3">
    <name type="scientific">Boudabousia marimammalium</name>
    <dbReference type="NCBI Taxonomy" id="156892"/>
    <lineage>
        <taxon>Bacteria</taxon>
        <taxon>Bacillati</taxon>
        <taxon>Actinomycetota</taxon>
        <taxon>Actinomycetes</taxon>
        <taxon>Actinomycetales</taxon>
        <taxon>Actinomycetaceae</taxon>
        <taxon>Boudabousia</taxon>
    </lineage>
</organism>
<feature type="coiled-coil region" evidence="1">
    <location>
        <begin position="257"/>
        <end position="284"/>
    </location>
</feature>
<dbReference type="EMBL" id="MPDM01000004">
    <property type="protein sequence ID" value="OKL49287.1"/>
    <property type="molecule type" value="Genomic_DNA"/>
</dbReference>
<evidence type="ECO:0000313" key="2">
    <source>
        <dbReference type="EMBL" id="OKL49287.1"/>
    </source>
</evidence>
<evidence type="ECO:0000256" key="1">
    <source>
        <dbReference type="SAM" id="Coils"/>
    </source>
</evidence>
<dbReference type="Proteomes" id="UP000186465">
    <property type="component" value="Unassembled WGS sequence"/>
</dbReference>
<proteinExistence type="predicted"/>
<reference evidence="3" key="1">
    <citation type="submission" date="2016-11" db="EMBL/GenBank/DDBJ databases">
        <title>Actinomyces gypaetusis sp. nov. isolated from Gypaetus barbatus in Qinghai Tibet Plateau China.</title>
        <authorList>
            <person name="Meng X."/>
        </authorList>
    </citation>
    <scope>NUCLEOTIDE SEQUENCE [LARGE SCALE GENOMIC DNA]</scope>
    <source>
        <strain evidence="3">DSM 15383</strain>
    </source>
</reference>
<name>A0A1Q5PP33_9ACTO</name>
<dbReference type="STRING" id="156892.BM477_04710"/>
<keyword evidence="3" id="KW-1185">Reference proteome</keyword>
<comment type="caution">
    <text evidence="2">The sequence shown here is derived from an EMBL/GenBank/DDBJ whole genome shotgun (WGS) entry which is preliminary data.</text>
</comment>
<dbReference type="AlphaFoldDB" id="A0A1Q5PP33"/>
<accession>A0A1Q5PP33</accession>
<sequence length="361" mass="39068">MSLSGCSTLRFETSGDPLTQLGRNTQIREVVVRTGVQLNQNCAEVTSALPPEQAGPAQRTCGNLSSVVQQLGGIWEGNLEKPENERLRDPQLPKDSPTAVAMSMMEAAAADRDLALVASYSPLATNLKIQQWRLQLIASQFASAAGINAVPLPDLGKGKPVDYQTLLPVHDKARELTEAQLPISSPYVTSPETSPESPAAGYLTYLQVRDDARELARDTDPKPELVSVDEQMQFLHQSWWTLQTLLARKDKPSAQALAALDKQLKLLEERIDKLEAEGAQMELTLSYPLPEALAGTEGTDGQIAYVLRSLAAFDLKQFGATPVKEMELRTQRAADFDQAIATAVALGKGAVILDSLAPAVK</sequence>
<evidence type="ECO:0000313" key="3">
    <source>
        <dbReference type="Proteomes" id="UP000186465"/>
    </source>
</evidence>
<protein>
    <submittedName>
        <fullName evidence="2">Uncharacterized protein</fullName>
    </submittedName>
</protein>
<gene>
    <name evidence="2" type="ORF">BM477_04710</name>
</gene>